<dbReference type="Gene3D" id="3.30.560.10">
    <property type="entry name" value="Glucose Oxidase, domain 3"/>
    <property type="match status" value="1"/>
</dbReference>
<dbReference type="OrthoDB" id="269227at2759"/>
<gene>
    <name evidence="3" type="ORF">BD311DRAFT_62654</name>
</gene>
<evidence type="ECO:0000313" key="3">
    <source>
        <dbReference type="EMBL" id="TBU23785.1"/>
    </source>
</evidence>
<reference evidence="3" key="1">
    <citation type="submission" date="2019-01" db="EMBL/GenBank/DDBJ databases">
        <title>Draft genome sequences of three monokaryotic isolates of the white-rot basidiomycete fungus Dichomitus squalens.</title>
        <authorList>
            <consortium name="DOE Joint Genome Institute"/>
            <person name="Lopez S.C."/>
            <person name="Andreopoulos B."/>
            <person name="Pangilinan J."/>
            <person name="Lipzen A."/>
            <person name="Riley R."/>
            <person name="Ahrendt S."/>
            <person name="Ng V."/>
            <person name="Barry K."/>
            <person name="Daum C."/>
            <person name="Grigoriev I.V."/>
            <person name="Hilden K.S."/>
            <person name="Makela M.R."/>
            <person name="de Vries R.P."/>
        </authorList>
    </citation>
    <scope>NUCLEOTIDE SEQUENCE [LARGE SCALE GENOMIC DNA]</scope>
    <source>
        <strain evidence="3">OM18370.1</strain>
    </source>
</reference>
<dbReference type="GO" id="GO:0044550">
    <property type="term" value="P:secondary metabolite biosynthetic process"/>
    <property type="evidence" value="ECO:0007669"/>
    <property type="project" value="TreeGrafter"/>
</dbReference>
<feature type="domain" description="Glucose-methanol-choline oxidoreductase C-terminal" evidence="2">
    <location>
        <begin position="147"/>
        <end position="188"/>
    </location>
</feature>
<dbReference type="GO" id="GO:0016614">
    <property type="term" value="F:oxidoreductase activity, acting on CH-OH group of donors"/>
    <property type="evidence" value="ECO:0007669"/>
    <property type="project" value="InterPro"/>
</dbReference>
<proteinExistence type="predicted"/>
<accession>A0A4Q9M9J6</accession>
<organism evidence="3">
    <name type="scientific">Dichomitus squalens</name>
    <dbReference type="NCBI Taxonomy" id="114155"/>
    <lineage>
        <taxon>Eukaryota</taxon>
        <taxon>Fungi</taxon>
        <taxon>Dikarya</taxon>
        <taxon>Basidiomycota</taxon>
        <taxon>Agaricomycotina</taxon>
        <taxon>Agaricomycetes</taxon>
        <taxon>Polyporales</taxon>
        <taxon>Polyporaceae</taxon>
        <taxon>Dichomitus</taxon>
    </lineage>
</organism>
<dbReference type="InterPro" id="IPR007867">
    <property type="entry name" value="GMC_OxRtase_C"/>
</dbReference>
<evidence type="ECO:0000259" key="2">
    <source>
        <dbReference type="Pfam" id="PF05199"/>
    </source>
</evidence>
<sequence length="224" mass="24290">MLSGVGPDEGLQKLNIAVVTNLPEVARNVIDHISFGPIPFRTRLSLTYDFLSGLISGTLEMLRWRFFGTGPYASMQYSSTALVRSMDPALPYYLDGNAGSPVNEHASVTGAPDLGLLWAPQAVFGHGFPKPSSSSDGVTFSAVALEPESRGRITLKSSRIWDTPLIDPNYLSMESDLNVLVRGVRLLRLPHTDPVASKLGLKPSNIDPSSPWWQGVADPNRVSD</sequence>
<dbReference type="PANTHER" id="PTHR11552:SF138">
    <property type="entry name" value="DEHYDROGENASE PKFF-RELATED"/>
    <property type="match status" value="1"/>
</dbReference>
<comment type="cofactor">
    <cofactor evidence="1">
        <name>FAD</name>
        <dbReference type="ChEBI" id="CHEBI:57692"/>
    </cofactor>
</comment>
<dbReference type="AlphaFoldDB" id="A0A4Q9M9J6"/>
<dbReference type="Proteomes" id="UP000292957">
    <property type="component" value="Unassembled WGS sequence"/>
</dbReference>
<dbReference type="PANTHER" id="PTHR11552">
    <property type="entry name" value="GLUCOSE-METHANOL-CHOLINE GMC OXIDOREDUCTASE"/>
    <property type="match status" value="1"/>
</dbReference>
<name>A0A4Q9M9J6_9APHY</name>
<evidence type="ECO:0000256" key="1">
    <source>
        <dbReference type="ARBA" id="ARBA00001974"/>
    </source>
</evidence>
<protein>
    <recommendedName>
        <fullName evidence="2">Glucose-methanol-choline oxidoreductase C-terminal domain-containing protein</fullName>
    </recommendedName>
</protein>
<dbReference type="InterPro" id="IPR012132">
    <property type="entry name" value="GMC_OxRdtase"/>
</dbReference>
<dbReference type="SUPFAM" id="SSF54373">
    <property type="entry name" value="FAD-linked reductases, C-terminal domain"/>
    <property type="match status" value="1"/>
</dbReference>
<dbReference type="GO" id="GO:0050660">
    <property type="term" value="F:flavin adenine dinucleotide binding"/>
    <property type="evidence" value="ECO:0007669"/>
    <property type="project" value="InterPro"/>
</dbReference>
<dbReference type="Pfam" id="PF05199">
    <property type="entry name" value="GMC_oxred_C"/>
    <property type="match status" value="1"/>
</dbReference>
<dbReference type="EMBL" id="ML143495">
    <property type="protein sequence ID" value="TBU23785.1"/>
    <property type="molecule type" value="Genomic_DNA"/>
</dbReference>